<organism evidence="5 6">
    <name type="scientific">Corallococcus soli</name>
    <dbReference type="NCBI Taxonomy" id="2710757"/>
    <lineage>
        <taxon>Bacteria</taxon>
        <taxon>Pseudomonadati</taxon>
        <taxon>Myxococcota</taxon>
        <taxon>Myxococcia</taxon>
        <taxon>Myxococcales</taxon>
        <taxon>Cystobacterineae</taxon>
        <taxon>Myxococcaceae</taxon>
        <taxon>Corallococcus</taxon>
    </lineage>
</organism>
<proteinExistence type="predicted"/>
<feature type="domain" description="Calcineurin-like phosphoesterase" evidence="4">
    <location>
        <begin position="7"/>
        <end position="104"/>
    </location>
</feature>
<dbReference type="InterPro" id="IPR027417">
    <property type="entry name" value="P-loop_NTPase"/>
</dbReference>
<dbReference type="InterPro" id="IPR004843">
    <property type="entry name" value="Calcineurin-like_PHP"/>
</dbReference>
<evidence type="ECO:0000256" key="2">
    <source>
        <dbReference type="ARBA" id="ARBA00022737"/>
    </source>
</evidence>
<evidence type="ECO:0000259" key="4">
    <source>
        <dbReference type="Pfam" id="PF00149"/>
    </source>
</evidence>
<keyword evidence="1 3" id="KW-0853">WD repeat</keyword>
<dbReference type="InterPro" id="IPR001806">
    <property type="entry name" value="Small_GTPase"/>
</dbReference>
<comment type="caution">
    <text evidence="5">The sequence shown here is derived from an EMBL/GenBank/DDBJ whole genome shotgun (WGS) entry which is preliminary data.</text>
</comment>
<dbReference type="SUPFAM" id="SSF56300">
    <property type="entry name" value="Metallo-dependent phosphatases"/>
    <property type="match status" value="2"/>
</dbReference>
<dbReference type="PROSITE" id="PS50082">
    <property type="entry name" value="WD_REPEATS_2"/>
    <property type="match status" value="1"/>
</dbReference>
<dbReference type="PANTHER" id="PTHR19848:SF8">
    <property type="entry name" value="F-BOX AND WD REPEAT DOMAIN CONTAINING 7"/>
    <property type="match status" value="1"/>
</dbReference>
<evidence type="ECO:0000313" key="6">
    <source>
        <dbReference type="Proteomes" id="UP001516472"/>
    </source>
</evidence>
<dbReference type="InterPro" id="IPR001680">
    <property type="entry name" value="WD40_rpt"/>
</dbReference>
<dbReference type="PANTHER" id="PTHR19848">
    <property type="entry name" value="WD40 REPEAT PROTEIN"/>
    <property type="match status" value="1"/>
</dbReference>
<dbReference type="PROSITE" id="PS51419">
    <property type="entry name" value="RAB"/>
    <property type="match status" value="1"/>
</dbReference>
<dbReference type="SMART" id="SM00320">
    <property type="entry name" value="WD40"/>
    <property type="match status" value="4"/>
</dbReference>
<accession>A0ABR9PV28</accession>
<dbReference type="PROSITE" id="PS50294">
    <property type="entry name" value="WD_REPEATS_REGION"/>
    <property type="match status" value="1"/>
</dbReference>
<dbReference type="SUPFAM" id="SSF52540">
    <property type="entry name" value="P-loop containing nucleoside triphosphate hydrolases"/>
    <property type="match status" value="1"/>
</dbReference>
<evidence type="ECO:0000256" key="1">
    <source>
        <dbReference type="ARBA" id="ARBA00022574"/>
    </source>
</evidence>
<dbReference type="SMART" id="SM00175">
    <property type="entry name" value="RAB"/>
    <property type="match status" value="1"/>
</dbReference>
<dbReference type="Pfam" id="PF00149">
    <property type="entry name" value="Metallophos"/>
    <property type="match status" value="2"/>
</dbReference>
<gene>
    <name evidence="5" type="ORF">G4177_26815</name>
</gene>
<name>A0ABR9PV28_9BACT</name>
<keyword evidence="6" id="KW-1185">Reference proteome</keyword>
<dbReference type="Gene3D" id="3.40.50.300">
    <property type="entry name" value="P-loop containing nucleotide triphosphate hydrolases"/>
    <property type="match status" value="1"/>
</dbReference>
<dbReference type="Gene3D" id="3.60.21.10">
    <property type="match status" value="2"/>
</dbReference>
<dbReference type="SUPFAM" id="SSF50998">
    <property type="entry name" value="Quinoprotein alcohol dehydrogenase-like"/>
    <property type="match status" value="1"/>
</dbReference>
<dbReference type="RefSeq" id="WP_193428984.1">
    <property type="nucleotide sequence ID" value="NZ_CBCSIP010000060.1"/>
</dbReference>
<dbReference type="SMART" id="SM00174">
    <property type="entry name" value="RHO"/>
    <property type="match status" value="1"/>
</dbReference>
<protein>
    <recommendedName>
        <fullName evidence="4">Calcineurin-like phosphoesterase domain-containing protein</fullName>
    </recommendedName>
</protein>
<keyword evidence="2" id="KW-0677">Repeat</keyword>
<dbReference type="EMBL" id="JAAIYO010000009">
    <property type="protein sequence ID" value="MBE4751787.1"/>
    <property type="molecule type" value="Genomic_DNA"/>
</dbReference>
<sequence length="1611" mass="179939">MVRLNWLHLSDLHLGTQGSRLLRPEYRQAFELDLRNLHEQTGPWDVVFISGDLTLTGSLQEFQLLDATLRSLWDYLRSLGSDPVLFAVPGDHDAWNSASFNLSMWMLEDNAWSSMHGAFKVSNEGQLARDASKAFAPFTDWFGSWRHEHLSHRLESFKKGLLPGDFVATLVKNKLRIGVVGLNSIFTPPVPGRTSPPDSTSTNPKGLLRAVHTEQIEAALGKNIADWTREHDAVLLVTHDSPRGLYSPWLHAVQEVLTPHDRTLLHLCSGWKSARGFFLLRRDRALATSVHAPSLFSRVDTGKEQQWGYVAGQLDLQDRPALRLFPHSVVRRKGALKFGVVTREDIGIDGSIVVPWTELVRVTARTPLPMDASAEQSRLTAALMRPLGPSVKGPGISAVEEKLLGPLPRGVKLRKTLSTKLEHIGWMAWSPMGDALAVGMRGGRLAYWTPSQDEPLWEGLAHDSEIVDLGFSPDGRLLASRSRDRVCVWSTHGERLRDHEPPGDAGNVVAWSPEGLLVVDSLPQRTAHFWNAGKAVVPMLPDEVSRLGPETIYAMAWSGNGQHLAYAGSGTKNTTVLFLRAPGVRVLAWRSSTRLWSEDILDVAWKPAAQIVAMAGSAGSIYVEHAEDDVSIKVLEGHTDAVTGVSFSHDGRLLASQSHDGTIRLWRTDSWEFVAQIKEPQSYLSNAGLAFSPVAPVLASPGHGGRSVRLWDFDIDALLQSKTAPATVHELSAKVVLVGEGGVGKSCLAMRMVMDQYEELGPTHGMKFWTMHGEPAPATPGGVQARREIVLWDLGGQSEYQLVHQLFIRDSTVALMVMQPRQGERGLEDIEFWNTRLMARSSEKPIRKILVGTQVDDAQSPVDHPALENLVQRLGFERYVLTSAKTGLGVRDLTTSLNAVIPWDAIEPVSRPELFQRLRLRIQSMREAGRVVLPFLELEAELKRDFGQEFDPKALHIVVAHMNRQGIAADSRMADGRRVLILEVEQLERYAGSLVVAARENTHGVPAIDLARVMSPAMEFPRIRREDRLPRDQELPVLDCVTELLIENGICLRHEGLLVFPSLFQQLPSEDPDVAFPHAVSLYYDFTGPIDNIYASLVAELAISRRFGALRLWNNRAEFGGTGEERSGIRRGPSSRGGAKLDVYFGEATEPFTRALFINFIETHLRERGVALRERLSVTCACGRIFPEDAVQERLRGDKSDIPCSYCDTRTVLTLGAEQSREKNPEVVSQLHALRIEIEETRAQIVTEVKVSMDKEKKVQPTQGTPLRILHLSDLHVEATDNPDRLLQPLVGDLTDREEGLGIERLDYLVISGDITQRATPQEFEQARHFVSRLIQQFSLTAQRCIIVPGNHDLDWNTRVYEWRQGRLVDTKRLPPGSFVPEGSGFLVRDDAKYSERFTNFSEHFFHPLMQKPYPLAAGEQCLPSFFKESRIQFLAMNSASTIDEFFRSRAGIDDQALSRGLLAADGELAQARHRGDLREGERVLRMAVWHHPISGNEKMVEDAFVSRLHQSEVKVCLHGHVHEDRADLLNYLHPCRRLHVIGAGSFGAHAHERPASTPNLYNLIEVQRDLGRLTVHTRSRSQIGGAWTGWAKWPGATPRDKRTYYDVTLP</sequence>
<dbReference type="PRINTS" id="PR00449">
    <property type="entry name" value="RASTRNSFRMNG"/>
</dbReference>
<dbReference type="Pfam" id="PF00071">
    <property type="entry name" value="Ras"/>
    <property type="match status" value="1"/>
</dbReference>
<dbReference type="Proteomes" id="UP001516472">
    <property type="component" value="Unassembled WGS sequence"/>
</dbReference>
<dbReference type="InterPro" id="IPR015943">
    <property type="entry name" value="WD40/YVTN_repeat-like_dom_sf"/>
</dbReference>
<dbReference type="InterPro" id="IPR029052">
    <property type="entry name" value="Metallo-depent_PP-like"/>
</dbReference>
<reference evidence="5 6" key="1">
    <citation type="submission" date="2020-02" db="EMBL/GenBank/DDBJ databases">
        <authorList>
            <person name="Babadi Z.K."/>
            <person name="Risdian C."/>
            <person name="Ebrahimipour G.H."/>
            <person name="Wink J."/>
        </authorList>
    </citation>
    <scope>NUCLEOTIDE SEQUENCE [LARGE SCALE GENOMIC DNA]</scope>
    <source>
        <strain evidence="5 6">ZKHCc1 1396</strain>
    </source>
</reference>
<dbReference type="InterPro" id="IPR011047">
    <property type="entry name" value="Quinoprotein_ADH-like_sf"/>
</dbReference>
<evidence type="ECO:0000256" key="3">
    <source>
        <dbReference type="PROSITE-ProRule" id="PRU00221"/>
    </source>
</evidence>
<feature type="domain" description="Calcineurin-like phosphoesterase" evidence="4">
    <location>
        <begin position="1267"/>
        <end position="1524"/>
    </location>
</feature>
<evidence type="ECO:0000313" key="5">
    <source>
        <dbReference type="EMBL" id="MBE4751787.1"/>
    </source>
</evidence>
<dbReference type="Pfam" id="PF00400">
    <property type="entry name" value="WD40"/>
    <property type="match status" value="2"/>
</dbReference>
<feature type="repeat" description="WD" evidence="3">
    <location>
        <begin position="635"/>
        <end position="676"/>
    </location>
</feature>
<dbReference type="Gene3D" id="2.130.10.10">
    <property type="entry name" value="YVTN repeat-like/Quinoprotein amine dehydrogenase"/>
    <property type="match status" value="2"/>
</dbReference>